<keyword evidence="5" id="KW-1185">Reference proteome</keyword>
<dbReference type="InterPro" id="IPR016047">
    <property type="entry name" value="M23ase_b-sheet_dom"/>
</dbReference>
<reference evidence="4 5" key="1">
    <citation type="submission" date="2020-08" db="EMBL/GenBank/DDBJ databases">
        <title>Genomic Encyclopedia of Type Strains, Phase IV (KMG-IV): sequencing the most valuable type-strain genomes for metagenomic binning, comparative biology and taxonomic classification.</title>
        <authorList>
            <person name="Goeker M."/>
        </authorList>
    </citation>
    <scope>NUCLEOTIDE SEQUENCE [LARGE SCALE GENOMIC DNA]</scope>
    <source>
        <strain evidence="4 5">DSM 4737</strain>
    </source>
</reference>
<name>A0A7W9CHD0_9CAUL</name>
<dbReference type="PANTHER" id="PTHR21666">
    <property type="entry name" value="PEPTIDASE-RELATED"/>
    <property type="match status" value="1"/>
</dbReference>
<evidence type="ECO:0000259" key="3">
    <source>
        <dbReference type="Pfam" id="PF01551"/>
    </source>
</evidence>
<gene>
    <name evidence="4" type="ORF">GGR13_001249</name>
</gene>
<dbReference type="Pfam" id="PF01551">
    <property type="entry name" value="Peptidase_M23"/>
    <property type="match status" value="1"/>
</dbReference>
<dbReference type="CDD" id="cd12797">
    <property type="entry name" value="M23_peptidase"/>
    <property type="match status" value="1"/>
</dbReference>
<dbReference type="GO" id="GO:0004222">
    <property type="term" value="F:metalloendopeptidase activity"/>
    <property type="evidence" value="ECO:0007669"/>
    <property type="project" value="TreeGrafter"/>
</dbReference>
<evidence type="ECO:0000256" key="2">
    <source>
        <dbReference type="SAM" id="SignalP"/>
    </source>
</evidence>
<dbReference type="Proteomes" id="UP000545037">
    <property type="component" value="Unassembled WGS sequence"/>
</dbReference>
<evidence type="ECO:0000256" key="1">
    <source>
        <dbReference type="ARBA" id="ARBA00022729"/>
    </source>
</evidence>
<protein>
    <submittedName>
        <fullName evidence="4">Murein DD-endopeptidase MepM/ murein hydrolase activator NlpD</fullName>
    </submittedName>
</protein>
<evidence type="ECO:0000313" key="4">
    <source>
        <dbReference type="EMBL" id="MBB5745665.1"/>
    </source>
</evidence>
<accession>A0A7W9CHD0</accession>
<evidence type="ECO:0000313" key="5">
    <source>
        <dbReference type="Proteomes" id="UP000545037"/>
    </source>
</evidence>
<sequence length="445" mass="47268">MTLFDPRIRPTRFAPVMLMTAAAAMSAAFVTGRVPATPTADDPPTLTSAQVAVLETRAFAAAAAPMGLTAPTAVPVELRRGETFEQAVQRTGVGAAEARTLAATVGRAFRLSDLRPGERFEAAISAHRVPRGDAHVIGLTLRTGPTTQLTVTRDFAGALRLRALEETLVRETRVATGEIEASLPTSLSVAGVDKPIVRAMSALTQASFGADRDPETGDDFVVAFDRTVTEAGRTIETGDLLYASVKGRVVYGFKPASARAIEYFDAAGRPLGTGGFESPLVRARTTSPFGPRRHPISGQAKMHQGTDFAAGMGTPVKAPADGVVVEARTWGGYGNWVRIRHADGLESGYAHLSRFASGLRAGQRVRQGQVVAYVGSTGASTGPHLHYEIWNRGRRVDPSEARVVPPPGLKEIDLSAFRAEKARIDRIVAAGGSRSLLQDARRGRI</sequence>
<keyword evidence="1 2" id="KW-0732">Signal</keyword>
<feature type="signal peptide" evidence="2">
    <location>
        <begin position="1"/>
        <end position="36"/>
    </location>
</feature>
<proteinExistence type="predicted"/>
<keyword evidence="4" id="KW-0378">Hydrolase</keyword>
<organism evidence="4 5">
    <name type="scientific">Brevundimonas variabilis</name>
    <dbReference type="NCBI Taxonomy" id="74312"/>
    <lineage>
        <taxon>Bacteria</taxon>
        <taxon>Pseudomonadati</taxon>
        <taxon>Pseudomonadota</taxon>
        <taxon>Alphaproteobacteria</taxon>
        <taxon>Caulobacterales</taxon>
        <taxon>Caulobacteraceae</taxon>
        <taxon>Brevundimonas</taxon>
    </lineage>
</organism>
<dbReference type="SUPFAM" id="SSF51261">
    <property type="entry name" value="Duplicated hybrid motif"/>
    <property type="match status" value="1"/>
</dbReference>
<dbReference type="InterPro" id="IPR011055">
    <property type="entry name" value="Dup_hybrid_motif"/>
</dbReference>
<dbReference type="EMBL" id="JACHOR010000002">
    <property type="protein sequence ID" value="MBB5745665.1"/>
    <property type="molecule type" value="Genomic_DNA"/>
</dbReference>
<dbReference type="Gene3D" id="3.10.450.350">
    <property type="match status" value="1"/>
</dbReference>
<dbReference type="AlphaFoldDB" id="A0A7W9CHD0"/>
<feature type="chain" id="PRO_5030691570" evidence="2">
    <location>
        <begin position="37"/>
        <end position="445"/>
    </location>
</feature>
<dbReference type="PANTHER" id="PTHR21666:SF289">
    <property type="entry name" value="L-ALA--D-GLU ENDOPEPTIDASE"/>
    <property type="match status" value="1"/>
</dbReference>
<comment type="caution">
    <text evidence="4">The sequence shown here is derived from an EMBL/GenBank/DDBJ whole genome shotgun (WGS) entry which is preliminary data.</text>
</comment>
<dbReference type="Gene3D" id="2.70.70.10">
    <property type="entry name" value="Glucose Permease (Domain IIA)"/>
    <property type="match status" value="1"/>
</dbReference>
<dbReference type="RefSeq" id="WP_183212636.1">
    <property type="nucleotide sequence ID" value="NZ_JACHOR010000002.1"/>
</dbReference>
<feature type="domain" description="M23ase beta-sheet core" evidence="3">
    <location>
        <begin position="301"/>
        <end position="398"/>
    </location>
</feature>
<dbReference type="InterPro" id="IPR050570">
    <property type="entry name" value="Cell_wall_metabolism_enzyme"/>
</dbReference>